<proteinExistence type="inferred from homology"/>
<dbReference type="InterPro" id="IPR003594">
    <property type="entry name" value="HATPase_dom"/>
</dbReference>
<dbReference type="InterPro" id="IPR036890">
    <property type="entry name" value="HATPase_C_sf"/>
</dbReference>
<dbReference type="GeneID" id="54474116"/>
<dbReference type="Gene3D" id="3.30.565.10">
    <property type="entry name" value="Histidine kinase-like ATPase, C-terminal domain"/>
    <property type="match status" value="1"/>
</dbReference>
<keyword evidence="2 7" id="KW-0808">Transferase</keyword>
<evidence type="ECO:0000256" key="5">
    <source>
        <dbReference type="ARBA" id="ARBA00022840"/>
    </source>
</evidence>
<evidence type="ECO:0000256" key="3">
    <source>
        <dbReference type="ARBA" id="ARBA00022741"/>
    </source>
</evidence>
<feature type="domain" description="Branched-chain alpha-ketoacid dehydrogenase kinase/Pyruvate dehydrogenase kinase N-terminal" evidence="10">
    <location>
        <begin position="66"/>
        <end position="232"/>
    </location>
</feature>
<dbReference type="SUPFAM" id="SSF55874">
    <property type="entry name" value="ATPase domain of HSP90 chaperone/DNA topoisomerase II/histidine kinase"/>
    <property type="match status" value="1"/>
</dbReference>
<evidence type="ECO:0000313" key="12">
    <source>
        <dbReference type="Proteomes" id="UP000799767"/>
    </source>
</evidence>
<evidence type="ECO:0000259" key="9">
    <source>
        <dbReference type="Pfam" id="PF02518"/>
    </source>
</evidence>
<dbReference type="Pfam" id="PF10436">
    <property type="entry name" value="BCDHK_Adom3"/>
    <property type="match status" value="1"/>
</dbReference>
<dbReference type="EMBL" id="MU001633">
    <property type="protein sequence ID" value="KAF2485790.1"/>
    <property type="molecule type" value="Genomic_DNA"/>
</dbReference>
<dbReference type="InterPro" id="IPR018955">
    <property type="entry name" value="BCDHK/PDK_N"/>
</dbReference>
<name>A0A6A6Q058_9PEZI</name>
<keyword evidence="5 7" id="KW-0067">ATP-binding</keyword>
<accession>A0A6A6Q058</accession>
<comment type="subcellular location">
    <subcellularLocation>
        <location evidence="7">Mitochondrion matrix</location>
    </subcellularLocation>
</comment>
<dbReference type="GO" id="GO:0005524">
    <property type="term" value="F:ATP binding"/>
    <property type="evidence" value="ECO:0007669"/>
    <property type="project" value="UniProtKB-UniRule"/>
</dbReference>
<evidence type="ECO:0000313" key="11">
    <source>
        <dbReference type="EMBL" id="KAF2485790.1"/>
    </source>
</evidence>
<dbReference type="SUPFAM" id="SSF69012">
    <property type="entry name" value="alpha-ketoacid dehydrogenase kinase, N-terminal domain"/>
    <property type="match status" value="1"/>
</dbReference>
<sequence length="455" mass="51443">MATTQLARPARSTRSLYKHILRLPPSARVLAYSSVATTRNHDTTTFPPPWRPSHVLDEWVMRDARPISLRQLGFFGRTLTDERLISAANYVRLELPTRIAHRLRDFQTLPYSALTNEHIGYVYELYYSAFERVRKVPEIRDLESNERFCSVLDHILNEHLPVIPRLAMGVLEIKDVVGADECDRFMTMLLRSRISRRLIAQQHLALTERFNAPRQPTKASSSTTDDDYVGHILLKCNAKDIIERCAESSKQLVEKAYGPDVSIPKVVVQGHLDTTFPYILSHIEYIIGELLRNSIQAVVEQRGGPNPPPIEVLICEAAQHVIIRVSDQGGGVSQDILPYLWSFTKGPRRDRRLQNLGQVPKLAATMHELQMSPALSDQQQHHAEKHGSSLSSFVSRPPNLRLGMGLPMAKIYAEYWAGSLELHSLEGYGCDAFLQISRLGNKNEVLTTRASMDAI</sequence>
<feature type="region of interest" description="Disordered" evidence="8">
    <location>
        <begin position="373"/>
        <end position="392"/>
    </location>
</feature>
<dbReference type="GO" id="GO:0004740">
    <property type="term" value="F:pyruvate dehydrogenase (acetyl-transferring) kinase activity"/>
    <property type="evidence" value="ECO:0007669"/>
    <property type="project" value="TreeGrafter"/>
</dbReference>
<reference evidence="11" key="1">
    <citation type="journal article" date="2020" name="Stud. Mycol.">
        <title>101 Dothideomycetes genomes: a test case for predicting lifestyles and emergence of pathogens.</title>
        <authorList>
            <person name="Haridas S."/>
            <person name="Albert R."/>
            <person name="Binder M."/>
            <person name="Bloem J."/>
            <person name="Labutti K."/>
            <person name="Salamov A."/>
            <person name="Andreopoulos B."/>
            <person name="Baker S."/>
            <person name="Barry K."/>
            <person name="Bills G."/>
            <person name="Bluhm B."/>
            <person name="Cannon C."/>
            <person name="Castanera R."/>
            <person name="Culley D."/>
            <person name="Daum C."/>
            <person name="Ezra D."/>
            <person name="Gonzalez J."/>
            <person name="Henrissat B."/>
            <person name="Kuo A."/>
            <person name="Liang C."/>
            <person name="Lipzen A."/>
            <person name="Lutzoni F."/>
            <person name="Magnuson J."/>
            <person name="Mondo S."/>
            <person name="Nolan M."/>
            <person name="Ohm R."/>
            <person name="Pangilinan J."/>
            <person name="Park H.-J."/>
            <person name="Ramirez L."/>
            <person name="Alfaro M."/>
            <person name="Sun H."/>
            <person name="Tritt A."/>
            <person name="Yoshinaga Y."/>
            <person name="Zwiers L.-H."/>
            <person name="Turgeon B."/>
            <person name="Goodwin S."/>
            <person name="Spatafora J."/>
            <person name="Crous P."/>
            <person name="Grigoriev I."/>
        </authorList>
    </citation>
    <scope>NUCLEOTIDE SEQUENCE</scope>
    <source>
        <strain evidence="11">CBS 113389</strain>
    </source>
</reference>
<dbReference type="RefSeq" id="XP_033592359.1">
    <property type="nucleotide sequence ID" value="XM_033733114.1"/>
</dbReference>
<dbReference type="GO" id="GO:0005759">
    <property type="term" value="C:mitochondrial matrix"/>
    <property type="evidence" value="ECO:0007669"/>
    <property type="project" value="UniProtKB-SubCell"/>
</dbReference>
<evidence type="ECO:0000256" key="1">
    <source>
        <dbReference type="ARBA" id="ARBA00006155"/>
    </source>
</evidence>
<keyword evidence="3 7" id="KW-0547">Nucleotide-binding</keyword>
<dbReference type="OrthoDB" id="407390at2759"/>
<evidence type="ECO:0000256" key="4">
    <source>
        <dbReference type="ARBA" id="ARBA00022777"/>
    </source>
</evidence>
<dbReference type="InterPro" id="IPR036784">
    <property type="entry name" value="AK/P_DHK_N_sf"/>
</dbReference>
<dbReference type="Gene3D" id="1.20.140.20">
    <property type="entry name" value="Alpha-ketoacid/pyruvate dehydrogenase kinase, N-terminal domain"/>
    <property type="match status" value="1"/>
</dbReference>
<comment type="similarity">
    <text evidence="1 7">Belongs to the PDK/BCKDK protein kinase family.</text>
</comment>
<keyword evidence="12" id="KW-1185">Reference proteome</keyword>
<dbReference type="PANTHER" id="PTHR11947:SF25">
    <property type="entry name" value="[PYRUVATE DEHYDROGENASE (ACETYL-TRANSFERRING)] KINASE 2, MITOCHONDRIAL"/>
    <property type="match status" value="1"/>
</dbReference>
<keyword evidence="6 7" id="KW-0496">Mitochondrion</keyword>
<organism evidence="11 12">
    <name type="scientific">Neohortaea acidophila</name>
    <dbReference type="NCBI Taxonomy" id="245834"/>
    <lineage>
        <taxon>Eukaryota</taxon>
        <taxon>Fungi</taxon>
        <taxon>Dikarya</taxon>
        <taxon>Ascomycota</taxon>
        <taxon>Pezizomycotina</taxon>
        <taxon>Dothideomycetes</taxon>
        <taxon>Dothideomycetidae</taxon>
        <taxon>Mycosphaerellales</taxon>
        <taxon>Teratosphaeriaceae</taxon>
        <taxon>Neohortaea</taxon>
    </lineage>
</organism>
<dbReference type="GO" id="GO:0010906">
    <property type="term" value="P:regulation of glucose metabolic process"/>
    <property type="evidence" value="ECO:0007669"/>
    <property type="project" value="TreeGrafter"/>
</dbReference>
<evidence type="ECO:0000256" key="2">
    <source>
        <dbReference type="ARBA" id="ARBA00022679"/>
    </source>
</evidence>
<evidence type="ECO:0000256" key="7">
    <source>
        <dbReference type="RuleBase" id="RU366032"/>
    </source>
</evidence>
<dbReference type="AlphaFoldDB" id="A0A6A6Q058"/>
<dbReference type="Pfam" id="PF02518">
    <property type="entry name" value="HATPase_c"/>
    <property type="match status" value="1"/>
</dbReference>
<evidence type="ECO:0000256" key="6">
    <source>
        <dbReference type="ARBA" id="ARBA00023128"/>
    </source>
</evidence>
<keyword evidence="4 7" id="KW-0418">Kinase</keyword>
<evidence type="ECO:0000259" key="10">
    <source>
        <dbReference type="Pfam" id="PF10436"/>
    </source>
</evidence>
<dbReference type="EC" id="2.7.11.-" evidence="7"/>
<dbReference type="InterPro" id="IPR039028">
    <property type="entry name" value="BCKD/PDK"/>
</dbReference>
<dbReference type="Proteomes" id="UP000799767">
    <property type="component" value="Unassembled WGS sequence"/>
</dbReference>
<gene>
    <name evidence="11" type="ORF">BDY17DRAFT_294244</name>
</gene>
<feature type="domain" description="Histidine kinase/HSP90-like ATPase" evidence="9">
    <location>
        <begin position="282"/>
        <end position="433"/>
    </location>
</feature>
<dbReference type="PANTHER" id="PTHR11947">
    <property type="entry name" value="PYRUVATE DEHYDROGENASE KINASE"/>
    <property type="match status" value="1"/>
</dbReference>
<protein>
    <recommendedName>
        <fullName evidence="7">Protein-serine/threonine kinase</fullName>
        <ecNumber evidence="7">2.7.11.-</ecNumber>
    </recommendedName>
</protein>
<evidence type="ECO:0000256" key="8">
    <source>
        <dbReference type="SAM" id="MobiDB-lite"/>
    </source>
</evidence>